<dbReference type="GO" id="GO:0065002">
    <property type="term" value="P:intracellular protein transmembrane transport"/>
    <property type="evidence" value="ECO:0007669"/>
    <property type="project" value="UniProtKB-UniRule"/>
</dbReference>
<keyword evidence="7 9" id="KW-0811">Translocation</keyword>
<organism evidence="11 12">
    <name type="scientific">Halorubellus litoreus</name>
    <dbReference type="NCBI Taxonomy" id="755308"/>
    <lineage>
        <taxon>Archaea</taxon>
        <taxon>Methanobacteriati</taxon>
        <taxon>Methanobacteriota</taxon>
        <taxon>Stenosarchaea group</taxon>
        <taxon>Halobacteria</taxon>
        <taxon>Halobacteriales</taxon>
        <taxon>Halorubellaceae</taxon>
        <taxon>Halorubellus</taxon>
    </lineage>
</organism>
<evidence type="ECO:0000313" key="12">
    <source>
        <dbReference type="Proteomes" id="UP001596395"/>
    </source>
</evidence>
<comment type="function">
    <text evidence="9">Involved in protein export.</text>
</comment>
<sequence length="530" mass="56670">MADLRSNWRVVLLVVMLSMSAIVLFVPSATLAGGEVTGPTNLQYGLELNGGTRIRTPVTGMSATQLDVQRDDDDVVRNVSQELGVPSLDVAVRDCTASNVDCRTEEGHVVEVFNDSVTPEQLVDVLRAQGITRIDGTQVTTEHVRDDPSPETYARMASSIQSKLDATGLSGGTATVASAANGQRYVVVEAPNREPEALVELLDERGLVQLSVRYPGNGSMQEEVLVDANGIRTVDPPRRSQAGSGWEVPVKLTEQGGVRFQNILNRVGFTSNRNYQSCPANASRTSTRNEDGYCLLTVVNGDVKGAFSMDGRLAQTIRSEQFANDPRFFFTAGNQSEAQRIQTNIEAGALPAPLDLDQRQTFTLEGALADQFKLNALITAIVAVLAVSFTVYIRYSNATVAAPMVVTALSEVALLLGFASIVGLPLDLSHIAGFIAVIGTGVDDLIIIADEVMAEEVSSQRVFQSRFRKAFWVIGAAAATTIVAMSPLAVLSLGDLRGFAIITILGVLIGVLVTRPAYGDILRALVTGDK</sequence>
<dbReference type="EMBL" id="JBHSXN010000002">
    <property type="protein sequence ID" value="MFC6953994.1"/>
    <property type="molecule type" value="Genomic_DNA"/>
</dbReference>
<dbReference type="PANTHER" id="PTHR30081:SF1">
    <property type="entry name" value="PROTEIN TRANSLOCASE SUBUNIT SECD"/>
    <property type="match status" value="1"/>
</dbReference>
<comment type="subunit">
    <text evidence="9">Part of the protein translocation apparatus. Forms a complex with SecF.</text>
</comment>
<evidence type="ECO:0000256" key="2">
    <source>
        <dbReference type="ARBA" id="ARBA00022448"/>
    </source>
</evidence>
<evidence type="ECO:0000256" key="3">
    <source>
        <dbReference type="ARBA" id="ARBA00022475"/>
    </source>
</evidence>
<comment type="similarity">
    <text evidence="9">Belongs to the SecD/SecF family. SecD subfamily.</text>
</comment>
<dbReference type="InterPro" id="IPR048634">
    <property type="entry name" value="SecD_SecF_C"/>
</dbReference>
<evidence type="ECO:0000256" key="4">
    <source>
        <dbReference type="ARBA" id="ARBA00022692"/>
    </source>
</evidence>
<evidence type="ECO:0000256" key="6">
    <source>
        <dbReference type="ARBA" id="ARBA00022989"/>
    </source>
</evidence>
<evidence type="ECO:0000256" key="1">
    <source>
        <dbReference type="ARBA" id="ARBA00004651"/>
    </source>
</evidence>
<keyword evidence="8 9" id="KW-0472">Membrane</keyword>
<evidence type="ECO:0000256" key="9">
    <source>
        <dbReference type="HAMAP-Rule" id="MF_01463"/>
    </source>
</evidence>
<keyword evidence="6 9" id="KW-1133">Transmembrane helix</keyword>
<dbReference type="Gene3D" id="1.20.1640.10">
    <property type="entry name" value="Multidrug efflux transporter AcrB transmembrane domain"/>
    <property type="match status" value="1"/>
</dbReference>
<keyword evidence="2 9" id="KW-0813">Transport</keyword>
<dbReference type="RefSeq" id="WP_336350939.1">
    <property type="nucleotide sequence ID" value="NZ_JAZAQL010000002.1"/>
</dbReference>
<feature type="transmembrane region" description="Helical" evidence="9">
    <location>
        <begin position="428"/>
        <end position="449"/>
    </location>
</feature>
<feature type="transmembrane region" description="Helical" evidence="9">
    <location>
        <begin position="470"/>
        <end position="490"/>
    </location>
</feature>
<feature type="transmembrane region" description="Helical" evidence="9">
    <location>
        <begin position="400"/>
        <end position="422"/>
    </location>
</feature>
<dbReference type="InterPro" id="IPR022813">
    <property type="entry name" value="SecD/SecF_arch_bac"/>
</dbReference>
<evidence type="ECO:0000256" key="7">
    <source>
        <dbReference type="ARBA" id="ARBA00023010"/>
    </source>
</evidence>
<comment type="caution">
    <text evidence="11">The sequence shown here is derived from an EMBL/GenBank/DDBJ whole genome shotgun (WGS) entry which is preliminary data.</text>
</comment>
<comment type="subcellular location">
    <subcellularLocation>
        <location evidence="1 9">Cell membrane</location>
        <topology evidence="1 9">Multi-pass membrane protein</topology>
    </subcellularLocation>
</comment>
<keyword evidence="3 9" id="KW-1003">Cell membrane</keyword>
<dbReference type="Pfam" id="PF02355">
    <property type="entry name" value="SecD_SecF_C"/>
    <property type="match status" value="1"/>
</dbReference>
<evidence type="ECO:0000256" key="8">
    <source>
        <dbReference type="ARBA" id="ARBA00023136"/>
    </source>
</evidence>
<keyword evidence="5 9" id="KW-0653">Protein transport</keyword>
<feature type="transmembrane region" description="Helical" evidence="9">
    <location>
        <begin position="374"/>
        <end position="393"/>
    </location>
</feature>
<evidence type="ECO:0000313" key="11">
    <source>
        <dbReference type="EMBL" id="MFC6953994.1"/>
    </source>
</evidence>
<reference evidence="11 12" key="1">
    <citation type="journal article" date="2019" name="Int. J. Syst. Evol. Microbiol.">
        <title>The Global Catalogue of Microorganisms (GCM) 10K type strain sequencing project: providing services to taxonomists for standard genome sequencing and annotation.</title>
        <authorList>
            <consortium name="The Broad Institute Genomics Platform"/>
            <consortium name="The Broad Institute Genome Sequencing Center for Infectious Disease"/>
            <person name="Wu L."/>
            <person name="Ma J."/>
        </authorList>
    </citation>
    <scope>NUCLEOTIDE SEQUENCE [LARGE SCALE GENOMIC DNA]</scope>
    <source>
        <strain evidence="11 12">GX26</strain>
    </source>
</reference>
<comment type="caution">
    <text evidence="9">Lacks conserved residue(s) required for the propagation of feature annotation.</text>
</comment>
<evidence type="ECO:0000256" key="5">
    <source>
        <dbReference type="ARBA" id="ARBA00022927"/>
    </source>
</evidence>
<dbReference type="Proteomes" id="UP001596395">
    <property type="component" value="Unassembled WGS sequence"/>
</dbReference>
<dbReference type="SUPFAM" id="SSF82866">
    <property type="entry name" value="Multidrug efflux transporter AcrB transmembrane domain"/>
    <property type="match status" value="1"/>
</dbReference>
<gene>
    <name evidence="9" type="primary">secD</name>
    <name evidence="11" type="ORF">ACFQGB_14075</name>
</gene>
<feature type="transmembrane region" description="Helical" evidence="9">
    <location>
        <begin position="496"/>
        <end position="514"/>
    </location>
</feature>
<dbReference type="HAMAP" id="MF_01463_A">
    <property type="entry name" value="SecD_A"/>
    <property type="match status" value="1"/>
</dbReference>
<dbReference type="GO" id="GO:0005886">
    <property type="term" value="C:plasma membrane"/>
    <property type="evidence" value="ECO:0007669"/>
    <property type="project" value="UniProtKB-SubCell"/>
</dbReference>
<dbReference type="AlphaFoldDB" id="A0ABD5VKM8"/>
<protein>
    <recommendedName>
        <fullName evidence="9">Protein-export membrane protein SecD</fullName>
    </recommendedName>
</protein>
<keyword evidence="12" id="KW-1185">Reference proteome</keyword>
<keyword evidence="4 9" id="KW-0812">Transmembrane</keyword>
<name>A0ABD5VKM8_9EURY</name>
<dbReference type="PANTHER" id="PTHR30081">
    <property type="entry name" value="PROTEIN-EXPORT MEMBRANE PROTEIN SEC"/>
    <property type="match status" value="1"/>
</dbReference>
<dbReference type="GO" id="GO:0006605">
    <property type="term" value="P:protein targeting"/>
    <property type="evidence" value="ECO:0007669"/>
    <property type="project" value="UniProtKB-UniRule"/>
</dbReference>
<proteinExistence type="inferred from homology"/>
<evidence type="ECO:0000259" key="10">
    <source>
        <dbReference type="Pfam" id="PF02355"/>
    </source>
</evidence>
<accession>A0ABD5VKM8</accession>
<feature type="domain" description="Protein export membrane protein SecD/SecF C-terminal" evidence="10">
    <location>
        <begin position="357"/>
        <end position="513"/>
    </location>
</feature>
<dbReference type="InterPro" id="IPR024912">
    <property type="entry name" value="SecD_arc"/>
</dbReference>